<dbReference type="WBParaSite" id="PDA_v2.g24200.t1">
    <property type="protein sequence ID" value="PDA_v2.g24200.t1"/>
    <property type="gene ID" value="PDA_v2.g24200"/>
</dbReference>
<accession>A0A914PZA7</accession>
<dbReference type="Proteomes" id="UP000887578">
    <property type="component" value="Unplaced"/>
</dbReference>
<proteinExistence type="predicted"/>
<organism evidence="2 3">
    <name type="scientific">Panagrolaimus davidi</name>
    <dbReference type="NCBI Taxonomy" id="227884"/>
    <lineage>
        <taxon>Eukaryota</taxon>
        <taxon>Metazoa</taxon>
        <taxon>Ecdysozoa</taxon>
        <taxon>Nematoda</taxon>
        <taxon>Chromadorea</taxon>
        <taxon>Rhabditida</taxon>
        <taxon>Tylenchina</taxon>
        <taxon>Panagrolaimomorpha</taxon>
        <taxon>Panagrolaimoidea</taxon>
        <taxon>Panagrolaimidae</taxon>
        <taxon>Panagrolaimus</taxon>
    </lineage>
</organism>
<feature type="compositionally biased region" description="Low complexity" evidence="1">
    <location>
        <begin position="195"/>
        <end position="213"/>
    </location>
</feature>
<feature type="compositionally biased region" description="Low complexity" evidence="1">
    <location>
        <begin position="134"/>
        <end position="143"/>
    </location>
</feature>
<feature type="region of interest" description="Disordered" evidence="1">
    <location>
        <begin position="28"/>
        <end position="71"/>
    </location>
</feature>
<dbReference type="AlphaFoldDB" id="A0A914PZA7"/>
<protein>
    <submittedName>
        <fullName evidence="3">Uncharacterized protein</fullName>
    </submittedName>
</protein>
<evidence type="ECO:0000313" key="3">
    <source>
        <dbReference type="WBParaSite" id="PDA_v2.g24200.t1"/>
    </source>
</evidence>
<keyword evidence="2" id="KW-1185">Reference proteome</keyword>
<sequence>MLNNALAYFSPPSTPRKSVMQFFENLNPLNSFKSDPDNHMTSHSSQDSSISGNDKSHKSAPKNPLAPKSAAASFNFSNNTIVPTTSASVYPTTLSPAAIILDKPPSGRSSRPLSAILGKKKPPPPPPTTLCDPSTSSTASKSSPEINQELDPEVLADALEKAGLLVEEKKDEAEDEIDASPALFPPRPPKPNHLSRSSSMKPVSPSPSSSSADTPPPIPPKTYKKNYGYSS</sequence>
<evidence type="ECO:0000313" key="2">
    <source>
        <dbReference type="Proteomes" id="UP000887578"/>
    </source>
</evidence>
<feature type="compositionally biased region" description="Polar residues" evidence="1">
    <location>
        <begin position="41"/>
        <end position="53"/>
    </location>
</feature>
<evidence type="ECO:0000256" key="1">
    <source>
        <dbReference type="SAM" id="MobiDB-lite"/>
    </source>
</evidence>
<reference evidence="3" key="1">
    <citation type="submission" date="2022-11" db="UniProtKB">
        <authorList>
            <consortium name="WormBaseParasite"/>
        </authorList>
    </citation>
    <scope>IDENTIFICATION</scope>
</reference>
<name>A0A914PZA7_9BILA</name>
<feature type="region of interest" description="Disordered" evidence="1">
    <location>
        <begin position="99"/>
        <end position="231"/>
    </location>
</feature>